<accession>A0A0V1K795</accession>
<feature type="chain" id="PRO_5006880865" evidence="1">
    <location>
        <begin position="20"/>
        <end position="120"/>
    </location>
</feature>
<gene>
    <name evidence="2" type="ORF">T4C_10498</name>
</gene>
<dbReference type="Proteomes" id="UP000054826">
    <property type="component" value="Unassembled WGS sequence"/>
</dbReference>
<evidence type="ECO:0000313" key="2">
    <source>
        <dbReference type="EMBL" id="KRZ43083.1"/>
    </source>
</evidence>
<protein>
    <submittedName>
        <fullName evidence="2">Uncharacterized protein</fullName>
    </submittedName>
</protein>
<sequence>MYICILKIWWLRLCADSTSELIAICEVLNLQVELCLTFFARCKYTVHITSIPSPSRVGAFYVVQVSTCGLSSGLSHFVARIFCSQTDDSGNKAVQPTTVQQCQIGIELFLSACRITAEYQ</sequence>
<evidence type="ECO:0000256" key="1">
    <source>
        <dbReference type="SAM" id="SignalP"/>
    </source>
</evidence>
<keyword evidence="1" id="KW-0732">Signal</keyword>
<proteinExistence type="predicted"/>
<feature type="signal peptide" evidence="1">
    <location>
        <begin position="1"/>
        <end position="19"/>
    </location>
</feature>
<evidence type="ECO:0000313" key="3">
    <source>
        <dbReference type="Proteomes" id="UP000054826"/>
    </source>
</evidence>
<dbReference type="AlphaFoldDB" id="A0A0V1K795"/>
<reference evidence="2 3" key="1">
    <citation type="submission" date="2015-01" db="EMBL/GenBank/DDBJ databases">
        <title>Evolution of Trichinella species and genotypes.</title>
        <authorList>
            <person name="Korhonen P.K."/>
            <person name="Edoardo P."/>
            <person name="Giuseppe L.R."/>
            <person name="Gasser R.B."/>
        </authorList>
    </citation>
    <scope>NUCLEOTIDE SEQUENCE [LARGE SCALE GENOMIC DNA]</scope>
    <source>
        <strain evidence="2">ISS176</strain>
    </source>
</reference>
<name>A0A0V1K795_TRIPS</name>
<organism evidence="2 3">
    <name type="scientific">Trichinella pseudospiralis</name>
    <name type="common">Parasitic roundworm</name>
    <dbReference type="NCBI Taxonomy" id="6337"/>
    <lineage>
        <taxon>Eukaryota</taxon>
        <taxon>Metazoa</taxon>
        <taxon>Ecdysozoa</taxon>
        <taxon>Nematoda</taxon>
        <taxon>Enoplea</taxon>
        <taxon>Dorylaimia</taxon>
        <taxon>Trichinellida</taxon>
        <taxon>Trichinellidae</taxon>
        <taxon>Trichinella</taxon>
    </lineage>
</organism>
<dbReference type="EMBL" id="JYDV01000011">
    <property type="protein sequence ID" value="KRZ43083.1"/>
    <property type="molecule type" value="Genomic_DNA"/>
</dbReference>
<comment type="caution">
    <text evidence="2">The sequence shown here is derived from an EMBL/GenBank/DDBJ whole genome shotgun (WGS) entry which is preliminary data.</text>
</comment>